<comment type="caution">
    <text evidence="4">The sequence shown here is derived from an EMBL/GenBank/DDBJ whole genome shotgun (WGS) entry which is preliminary data.</text>
</comment>
<dbReference type="GO" id="GO:0005524">
    <property type="term" value="F:ATP binding"/>
    <property type="evidence" value="ECO:0007669"/>
    <property type="project" value="UniProtKB-KW"/>
</dbReference>
<dbReference type="Pfam" id="PF06745">
    <property type="entry name" value="ATPase"/>
    <property type="match status" value="1"/>
</dbReference>
<dbReference type="InterPro" id="IPR010624">
    <property type="entry name" value="KaiC_dom"/>
</dbReference>
<protein>
    <submittedName>
        <fullName evidence="4">Circadian clock protein KaiC</fullName>
    </submittedName>
</protein>
<dbReference type="PRINTS" id="PR01874">
    <property type="entry name" value="DNAREPAIRADA"/>
</dbReference>
<dbReference type="PROSITE" id="PS51146">
    <property type="entry name" value="KAIC"/>
    <property type="match status" value="1"/>
</dbReference>
<sequence length="475" mass="53608">MHTTISSGIAGLDYILDGGFPESSSIILEGAPGTGKTTLGLQFLYRGAVFDNEPGIYITFEELPEQLYKEMAAFGWDLRQLEKDNRIRVICISPEVLLEQMMTPGGLFEQIVNEIQCRRVVIDSISLFQYGKNNQDLHRKTIYSLRNILRKFSLTSLLIREQDSIGSGEVPFENYVADGVIRLSLQVHLEKYRKRTLEVLKMRGKKILEGEHIYKFTQEGIHLIPALSMVEDKTLANDPNVIATGFSALDKALSGGIRGGSVFILDTNSKANYKYLLASIYANRILAGERTVALLASSTTISDLQHLIQLYGVSLEEEAKQRKVFFIEHYSRPVPPAFEPVVVNVNGLDNEEYVRKRRETLAPIMGDSIERGEKWFAYYDLNTIFSERGKEYVMNFFAEEAARARAYGITVLVLCNFAEIGEATASFLERTCSGVIRTWVDGNYQYLQVTKSPNGRMSEPFVVESIPEKPFIRLV</sequence>
<dbReference type="InterPro" id="IPR027417">
    <property type="entry name" value="P-loop_NTPase"/>
</dbReference>
<keyword evidence="5" id="KW-1185">Reference proteome</keyword>
<proteinExistence type="predicted"/>
<evidence type="ECO:0000259" key="3">
    <source>
        <dbReference type="PROSITE" id="PS51146"/>
    </source>
</evidence>
<accession>A0A292YPR9</accession>
<organism evidence="4 5">
    <name type="scientific">Effusibacillus lacus</name>
    <dbReference type="NCBI Taxonomy" id="1348429"/>
    <lineage>
        <taxon>Bacteria</taxon>
        <taxon>Bacillati</taxon>
        <taxon>Bacillota</taxon>
        <taxon>Bacilli</taxon>
        <taxon>Bacillales</taxon>
        <taxon>Alicyclobacillaceae</taxon>
        <taxon>Effusibacillus</taxon>
    </lineage>
</organism>
<evidence type="ECO:0000256" key="2">
    <source>
        <dbReference type="ARBA" id="ARBA00022840"/>
    </source>
</evidence>
<dbReference type="AlphaFoldDB" id="A0A292YPR9"/>
<evidence type="ECO:0000313" key="5">
    <source>
        <dbReference type="Proteomes" id="UP000217785"/>
    </source>
</evidence>
<dbReference type="Proteomes" id="UP000217785">
    <property type="component" value="Unassembled WGS sequence"/>
</dbReference>
<dbReference type="OrthoDB" id="9783783at2"/>
<dbReference type="SUPFAM" id="SSF52540">
    <property type="entry name" value="P-loop containing nucleoside triphosphate hydrolases"/>
    <property type="match status" value="2"/>
</dbReference>
<dbReference type="Gene3D" id="3.40.50.300">
    <property type="entry name" value="P-loop containing nucleotide triphosphate hydrolases"/>
    <property type="match status" value="2"/>
</dbReference>
<dbReference type="InterPro" id="IPR014774">
    <property type="entry name" value="KaiC-like_dom"/>
</dbReference>
<keyword evidence="2" id="KW-0067">ATP-binding</keyword>
<dbReference type="RefSeq" id="WP_096183049.1">
    <property type="nucleotide sequence ID" value="NZ_BDUF01000086.1"/>
</dbReference>
<dbReference type="PANTHER" id="PTHR43637">
    <property type="entry name" value="UPF0273 PROTEIN TM_0370"/>
    <property type="match status" value="1"/>
</dbReference>
<evidence type="ECO:0000313" key="4">
    <source>
        <dbReference type="EMBL" id="GAX91176.1"/>
    </source>
</evidence>
<evidence type="ECO:0000256" key="1">
    <source>
        <dbReference type="ARBA" id="ARBA00022741"/>
    </source>
</evidence>
<feature type="domain" description="KaiC" evidence="3">
    <location>
        <begin position="3"/>
        <end position="237"/>
    </location>
</feature>
<dbReference type="EMBL" id="BDUF01000086">
    <property type="protein sequence ID" value="GAX91176.1"/>
    <property type="molecule type" value="Genomic_DNA"/>
</dbReference>
<gene>
    <name evidence="4" type="ORF">EFBL_2842</name>
</gene>
<keyword evidence="1" id="KW-0547">Nucleotide-binding</keyword>
<reference evidence="5" key="1">
    <citation type="submission" date="2017-07" db="EMBL/GenBank/DDBJ databases">
        <title>Draft genome sequence of Effusibacillus lacus strain skLN1.</title>
        <authorList>
            <person name="Watanabe M."/>
            <person name="Kojima H."/>
            <person name="Fukui M."/>
        </authorList>
    </citation>
    <scope>NUCLEOTIDE SEQUENCE [LARGE SCALE GENOMIC DNA]</scope>
    <source>
        <strain evidence="5">skLN1</strain>
    </source>
</reference>
<name>A0A292YPR9_9BACL</name>